<reference evidence="1 2" key="1">
    <citation type="submission" date="2016-10" db="EMBL/GenBank/DDBJ databases">
        <title>Comparative genome analysis of multiple Pseudomonas spp. focuses on biocontrol and plant growth promoting traits.</title>
        <authorList>
            <person name="Tao X.-Y."/>
            <person name="Taylor C.G."/>
        </authorList>
    </citation>
    <scope>NUCLEOTIDE SEQUENCE [LARGE SCALE GENOMIC DNA]</scope>
    <source>
        <strain evidence="1 2">48H11</strain>
    </source>
</reference>
<dbReference type="AlphaFoldDB" id="A0A423H2G9"/>
<sequence length="64" mass="7154">MDAIECSCSAELNGQMQSKNAAKVFYLLQINRLRFVSDETKNPTVAKSLQLEAWKKAYGDQSLA</sequence>
<evidence type="ECO:0000313" key="2">
    <source>
        <dbReference type="Proteomes" id="UP000286071"/>
    </source>
</evidence>
<proteinExistence type="predicted"/>
<organism evidence="1 2">
    <name type="scientific">Pseudomonas brassicacearum</name>
    <dbReference type="NCBI Taxonomy" id="930166"/>
    <lineage>
        <taxon>Bacteria</taxon>
        <taxon>Pseudomonadati</taxon>
        <taxon>Pseudomonadota</taxon>
        <taxon>Gammaproteobacteria</taxon>
        <taxon>Pseudomonadales</taxon>
        <taxon>Pseudomonadaceae</taxon>
        <taxon>Pseudomonas</taxon>
    </lineage>
</organism>
<evidence type="ECO:0000313" key="1">
    <source>
        <dbReference type="EMBL" id="RON06427.1"/>
    </source>
</evidence>
<gene>
    <name evidence="1" type="ORF">BK659_19170</name>
</gene>
<dbReference type="EMBL" id="MOBJ01000014">
    <property type="protein sequence ID" value="RON06427.1"/>
    <property type="molecule type" value="Genomic_DNA"/>
</dbReference>
<accession>A0A423H2G9</accession>
<protein>
    <submittedName>
        <fullName evidence="1">Uncharacterized protein</fullName>
    </submittedName>
</protein>
<dbReference type="Proteomes" id="UP000286071">
    <property type="component" value="Unassembled WGS sequence"/>
</dbReference>
<comment type="caution">
    <text evidence="1">The sequence shown here is derived from an EMBL/GenBank/DDBJ whole genome shotgun (WGS) entry which is preliminary data.</text>
</comment>
<name>A0A423H2G9_9PSED</name>